<comment type="caution">
    <text evidence="1">The sequence shown here is derived from an EMBL/GenBank/DDBJ whole genome shotgun (WGS) entry which is preliminary data.</text>
</comment>
<evidence type="ECO:0000313" key="1">
    <source>
        <dbReference type="EMBL" id="MPC20908.1"/>
    </source>
</evidence>
<dbReference type="Proteomes" id="UP000324222">
    <property type="component" value="Unassembled WGS sequence"/>
</dbReference>
<sequence>MTDMAQDNFNIDMRVKFMKPDRNMGNIGGGLLVTLGRQGVATNTDNVIITKHVEMVSITI</sequence>
<protein>
    <submittedName>
        <fullName evidence="1">Uncharacterized protein</fullName>
    </submittedName>
</protein>
<dbReference type="AlphaFoldDB" id="A0A5B7DHR0"/>
<proteinExistence type="predicted"/>
<name>A0A5B7DHR0_PORTR</name>
<organism evidence="1 2">
    <name type="scientific">Portunus trituberculatus</name>
    <name type="common">Swimming crab</name>
    <name type="synonym">Neptunus trituberculatus</name>
    <dbReference type="NCBI Taxonomy" id="210409"/>
    <lineage>
        <taxon>Eukaryota</taxon>
        <taxon>Metazoa</taxon>
        <taxon>Ecdysozoa</taxon>
        <taxon>Arthropoda</taxon>
        <taxon>Crustacea</taxon>
        <taxon>Multicrustacea</taxon>
        <taxon>Malacostraca</taxon>
        <taxon>Eumalacostraca</taxon>
        <taxon>Eucarida</taxon>
        <taxon>Decapoda</taxon>
        <taxon>Pleocyemata</taxon>
        <taxon>Brachyura</taxon>
        <taxon>Eubrachyura</taxon>
        <taxon>Portunoidea</taxon>
        <taxon>Portunidae</taxon>
        <taxon>Portuninae</taxon>
        <taxon>Portunus</taxon>
    </lineage>
</organism>
<keyword evidence="2" id="KW-1185">Reference proteome</keyword>
<evidence type="ECO:0000313" key="2">
    <source>
        <dbReference type="Proteomes" id="UP000324222"/>
    </source>
</evidence>
<dbReference type="EMBL" id="VSRR010000923">
    <property type="protein sequence ID" value="MPC20908.1"/>
    <property type="molecule type" value="Genomic_DNA"/>
</dbReference>
<reference evidence="1 2" key="1">
    <citation type="submission" date="2019-05" db="EMBL/GenBank/DDBJ databases">
        <title>Another draft genome of Portunus trituberculatus and its Hox gene families provides insights of decapod evolution.</title>
        <authorList>
            <person name="Jeong J.-H."/>
            <person name="Song I."/>
            <person name="Kim S."/>
            <person name="Choi T."/>
            <person name="Kim D."/>
            <person name="Ryu S."/>
            <person name="Kim W."/>
        </authorList>
    </citation>
    <scope>NUCLEOTIDE SEQUENCE [LARGE SCALE GENOMIC DNA]</scope>
    <source>
        <tissue evidence="1">Muscle</tissue>
    </source>
</reference>
<gene>
    <name evidence="1" type="ORF">E2C01_013872</name>
</gene>
<accession>A0A5B7DHR0</accession>